<comment type="caution">
    <text evidence="15">The sequence shown here is derived from an EMBL/GenBank/DDBJ whole genome shotgun (WGS) entry which is preliminary data.</text>
</comment>
<dbReference type="InterPro" id="IPR050510">
    <property type="entry name" value="Cation_transp_ATPase_P-type"/>
</dbReference>
<feature type="transmembrane region" description="Helical" evidence="13">
    <location>
        <begin position="76"/>
        <end position="92"/>
    </location>
</feature>
<dbReference type="Gene3D" id="3.40.1110.10">
    <property type="entry name" value="Calcium-transporting ATPase, cytoplasmic domain N"/>
    <property type="match status" value="1"/>
</dbReference>
<dbReference type="Pfam" id="PF00690">
    <property type="entry name" value="Cation_ATPase_N"/>
    <property type="match status" value="1"/>
</dbReference>
<gene>
    <name evidence="15" type="ORF">CVT63_05105</name>
</gene>
<dbReference type="Proteomes" id="UP000233654">
    <property type="component" value="Unassembled WGS sequence"/>
</dbReference>
<dbReference type="Pfam" id="PF00122">
    <property type="entry name" value="E1-E2_ATPase"/>
    <property type="match status" value="1"/>
</dbReference>
<dbReference type="InterPro" id="IPR006068">
    <property type="entry name" value="ATPase_P-typ_cation-transptr_C"/>
</dbReference>
<feature type="transmembrane region" description="Helical" evidence="13">
    <location>
        <begin position="264"/>
        <end position="291"/>
    </location>
</feature>
<dbReference type="GO" id="GO:1990573">
    <property type="term" value="P:potassium ion import across plasma membrane"/>
    <property type="evidence" value="ECO:0007669"/>
    <property type="project" value="TreeGrafter"/>
</dbReference>
<dbReference type="PANTHER" id="PTHR43294:SF21">
    <property type="entry name" value="CATION TRANSPORTING ATPASE"/>
    <property type="match status" value="1"/>
</dbReference>
<keyword evidence="6" id="KW-0547">Nucleotide-binding</keyword>
<evidence type="ECO:0000256" key="9">
    <source>
        <dbReference type="ARBA" id="ARBA00022967"/>
    </source>
</evidence>
<evidence type="ECO:0000256" key="1">
    <source>
        <dbReference type="ARBA" id="ARBA00004651"/>
    </source>
</evidence>
<feature type="transmembrane region" description="Helical" evidence="13">
    <location>
        <begin position="241"/>
        <end position="258"/>
    </location>
</feature>
<keyword evidence="7" id="KW-0067">ATP-binding</keyword>
<feature type="transmembrane region" description="Helical" evidence="13">
    <location>
        <begin position="864"/>
        <end position="881"/>
    </location>
</feature>
<dbReference type="InterPro" id="IPR018303">
    <property type="entry name" value="ATPase_P-typ_P_site"/>
</dbReference>
<dbReference type="GO" id="GO:0030007">
    <property type="term" value="P:intracellular potassium ion homeostasis"/>
    <property type="evidence" value="ECO:0007669"/>
    <property type="project" value="TreeGrafter"/>
</dbReference>
<dbReference type="SMART" id="SM00831">
    <property type="entry name" value="Cation_ATPase_N"/>
    <property type="match status" value="1"/>
</dbReference>
<protein>
    <submittedName>
        <fullName evidence="15">ATPase</fullName>
    </submittedName>
</protein>
<dbReference type="InterPro" id="IPR036412">
    <property type="entry name" value="HAD-like_sf"/>
</dbReference>
<dbReference type="GO" id="GO:0005391">
    <property type="term" value="F:P-type sodium:potassium-exchanging transporter activity"/>
    <property type="evidence" value="ECO:0007669"/>
    <property type="project" value="TreeGrafter"/>
</dbReference>
<dbReference type="SUPFAM" id="SSF81665">
    <property type="entry name" value="Calcium ATPase, transmembrane domain M"/>
    <property type="match status" value="1"/>
</dbReference>
<feature type="transmembrane region" description="Helical" evidence="13">
    <location>
        <begin position="714"/>
        <end position="732"/>
    </location>
</feature>
<dbReference type="GO" id="GO:0016887">
    <property type="term" value="F:ATP hydrolysis activity"/>
    <property type="evidence" value="ECO:0007669"/>
    <property type="project" value="InterPro"/>
</dbReference>
<dbReference type="InterPro" id="IPR059000">
    <property type="entry name" value="ATPase_P-type_domA"/>
</dbReference>
<dbReference type="SUPFAM" id="SSF81660">
    <property type="entry name" value="Metal cation-transporting ATPase, ATP-binding domain N"/>
    <property type="match status" value="1"/>
</dbReference>
<reference evidence="15 16" key="1">
    <citation type="journal article" date="2017" name="ISME J.">
        <title>Potential for microbial H2 and metal transformations associated with novel bacteria and archaea in deep terrestrial subsurface sediments.</title>
        <authorList>
            <person name="Hernsdorf A.W."/>
            <person name="Amano Y."/>
            <person name="Miyakawa K."/>
            <person name="Ise K."/>
            <person name="Suzuki Y."/>
            <person name="Anantharaman K."/>
            <person name="Probst A."/>
            <person name="Burstein D."/>
            <person name="Thomas B.C."/>
            <person name="Banfield J.F."/>
        </authorList>
    </citation>
    <scope>NUCLEOTIDE SEQUENCE [LARGE SCALE GENOMIC DNA]</scope>
    <source>
        <strain evidence="15">HGW-Actinobacteria-3</strain>
    </source>
</reference>
<dbReference type="InterPro" id="IPR023214">
    <property type="entry name" value="HAD_sf"/>
</dbReference>
<dbReference type="Gene3D" id="2.70.150.10">
    <property type="entry name" value="Calcium-transporting ATPase, cytoplasmic transduction domain A"/>
    <property type="match status" value="1"/>
</dbReference>
<evidence type="ECO:0000259" key="14">
    <source>
        <dbReference type="SMART" id="SM00831"/>
    </source>
</evidence>
<dbReference type="PROSITE" id="PS00154">
    <property type="entry name" value="ATPASE_E1_E2"/>
    <property type="match status" value="1"/>
</dbReference>
<comment type="subcellular location">
    <subcellularLocation>
        <location evidence="1">Cell membrane</location>
        <topology evidence="1">Multi-pass membrane protein</topology>
    </subcellularLocation>
</comment>
<evidence type="ECO:0000256" key="11">
    <source>
        <dbReference type="ARBA" id="ARBA00023136"/>
    </source>
</evidence>
<organism evidence="15 16">
    <name type="scientific">Candidatus Anoxymicrobium japonicum</name>
    <dbReference type="NCBI Taxonomy" id="2013648"/>
    <lineage>
        <taxon>Bacteria</taxon>
        <taxon>Bacillati</taxon>
        <taxon>Actinomycetota</taxon>
        <taxon>Candidatus Geothermincolia</taxon>
        <taxon>Candidatus Geothermincolales</taxon>
        <taxon>Candidatus Anoxymicrobiaceae</taxon>
        <taxon>Candidatus Anoxymicrobium</taxon>
    </lineage>
</organism>
<feature type="transmembrane region" description="Helical" evidence="13">
    <location>
        <begin position="683"/>
        <end position="708"/>
    </location>
</feature>
<evidence type="ECO:0000313" key="15">
    <source>
        <dbReference type="EMBL" id="PKQ27975.1"/>
    </source>
</evidence>
<dbReference type="GO" id="GO:0005524">
    <property type="term" value="F:ATP binding"/>
    <property type="evidence" value="ECO:0007669"/>
    <property type="project" value="UniProtKB-KW"/>
</dbReference>
<evidence type="ECO:0000256" key="13">
    <source>
        <dbReference type="SAM" id="Phobius"/>
    </source>
</evidence>
<evidence type="ECO:0000256" key="5">
    <source>
        <dbReference type="ARBA" id="ARBA00022692"/>
    </source>
</evidence>
<dbReference type="PRINTS" id="PR00119">
    <property type="entry name" value="CATATPASE"/>
</dbReference>
<dbReference type="GO" id="GO:0036376">
    <property type="term" value="P:sodium ion export across plasma membrane"/>
    <property type="evidence" value="ECO:0007669"/>
    <property type="project" value="TreeGrafter"/>
</dbReference>
<dbReference type="SUPFAM" id="SSF56784">
    <property type="entry name" value="HAD-like"/>
    <property type="match status" value="1"/>
</dbReference>
<dbReference type="SFLD" id="SFLDG00002">
    <property type="entry name" value="C1.7:_P-type_atpase_like"/>
    <property type="match status" value="1"/>
</dbReference>
<evidence type="ECO:0000256" key="10">
    <source>
        <dbReference type="ARBA" id="ARBA00022989"/>
    </source>
</evidence>
<dbReference type="SUPFAM" id="SSF81653">
    <property type="entry name" value="Calcium ATPase, transduction domain A"/>
    <property type="match status" value="1"/>
</dbReference>
<keyword evidence="8" id="KW-0460">Magnesium</keyword>
<feature type="transmembrane region" description="Helical" evidence="13">
    <location>
        <begin position="832"/>
        <end position="852"/>
    </location>
</feature>
<keyword evidence="11 13" id="KW-0472">Membrane</keyword>
<dbReference type="PRINTS" id="PR00120">
    <property type="entry name" value="HATPASE"/>
</dbReference>
<dbReference type="FunFam" id="3.40.50.1000:FF:000001">
    <property type="entry name" value="Phospholipid-transporting ATPase IC"/>
    <property type="match status" value="1"/>
</dbReference>
<keyword evidence="4" id="KW-0597">Phosphoprotein</keyword>
<dbReference type="GO" id="GO:0005886">
    <property type="term" value="C:plasma membrane"/>
    <property type="evidence" value="ECO:0007669"/>
    <property type="project" value="UniProtKB-SubCell"/>
</dbReference>
<comment type="catalytic activity">
    <reaction evidence="12">
        <text>ATP + H2O = ADP + phosphate + H(+)</text>
        <dbReference type="Rhea" id="RHEA:13065"/>
        <dbReference type="ChEBI" id="CHEBI:15377"/>
        <dbReference type="ChEBI" id="CHEBI:15378"/>
        <dbReference type="ChEBI" id="CHEBI:30616"/>
        <dbReference type="ChEBI" id="CHEBI:43474"/>
        <dbReference type="ChEBI" id="CHEBI:456216"/>
    </reaction>
</comment>
<dbReference type="NCBIfam" id="TIGR01494">
    <property type="entry name" value="ATPase_P-type"/>
    <property type="match status" value="2"/>
</dbReference>
<dbReference type="FunFam" id="3.40.50.1000:FF:000028">
    <property type="entry name" value="Calcium-transporting P-type ATPase, putative"/>
    <property type="match status" value="1"/>
</dbReference>
<evidence type="ECO:0000256" key="7">
    <source>
        <dbReference type="ARBA" id="ARBA00022840"/>
    </source>
</evidence>
<dbReference type="AlphaFoldDB" id="A0A2N3G5H6"/>
<evidence type="ECO:0000256" key="12">
    <source>
        <dbReference type="ARBA" id="ARBA00049360"/>
    </source>
</evidence>
<keyword evidence="10 13" id="KW-1133">Transmembrane helix</keyword>
<dbReference type="InterPro" id="IPR044492">
    <property type="entry name" value="P_typ_ATPase_HD_dom"/>
</dbReference>
<feature type="transmembrane region" description="Helical" evidence="13">
    <location>
        <begin position="760"/>
        <end position="782"/>
    </location>
</feature>
<feature type="transmembrane region" description="Helical" evidence="13">
    <location>
        <begin position="47"/>
        <end position="70"/>
    </location>
</feature>
<evidence type="ECO:0000256" key="3">
    <source>
        <dbReference type="ARBA" id="ARBA00022475"/>
    </source>
</evidence>
<dbReference type="InterPro" id="IPR001757">
    <property type="entry name" value="P_typ_ATPase"/>
</dbReference>
<evidence type="ECO:0000256" key="4">
    <source>
        <dbReference type="ARBA" id="ARBA00022553"/>
    </source>
</evidence>
<evidence type="ECO:0000256" key="8">
    <source>
        <dbReference type="ARBA" id="ARBA00022842"/>
    </source>
</evidence>
<dbReference type="EMBL" id="PHEX01000039">
    <property type="protein sequence ID" value="PKQ27975.1"/>
    <property type="molecule type" value="Genomic_DNA"/>
</dbReference>
<dbReference type="InterPro" id="IPR008250">
    <property type="entry name" value="ATPase_P-typ_transduc_dom_A_sf"/>
</dbReference>
<dbReference type="FunFam" id="2.70.150.10:FF:000160">
    <property type="entry name" value="Sarcoplasmic/endoplasmic reticulum calcium ATPase 1"/>
    <property type="match status" value="1"/>
</dbReference>
<feature type="transmembrane region" description="Helical" evidence="13">
    <location>
        <begin position="794"/>
        <end position="811"/>
    </location>
</feature>
<evidence type="ECO:0000256" key="6">
    <source>
        <dbReference type="ARBA" id="ARBA00022741"/>
    </source>
</evidence>
<proteinExistence type="inferred from homology"/>
<dbReference type="GO" id="GO:1902600">
    <property type="term" value="P:proton transmembrane transport"/>
    <property type="evidence" value="ECO:0007669"/>
    <property type="project" value="TreeGrafter"/>
</dbReference>
<dbReference type="Gene3D" id="1.20.1110.10">
    <property type="entry name" value="Calcium-transporting ATPase, transmembrane domain"/>
    <property type="match status" value="1"/>
</dbReference>
<sequence length="890" mass="95611">MKTDEVMSALDTGDREGLSGEEAKRRLAAFGPNTFQETRRKSAVIRFLMQFNDFMIWVLLVAIVISGALLREYIDALVILVIVLLNAGLGFAQESRAESAIEELKRLGAPTAKVLRGGAEDSIPARDLVPGDLIILETGDAVSADARVVTSVNLRANESSLTGESEAVSKSANSIVNASADLGDRVNMVFSGTHVDYGRGTAVVVETGSRSQLGQIAGMLDEGKPEPTPLQVELKDVGKRIVYICLLVVTVVFAVGLIRGNPVAAILLFAVSLAVAAIPEGLPAVVTITLAHGTRVMAKQNAIIRNLPAVETLGSANYICSDKTGTLTLNRMTVTDALFADASHFLIGDIPGAHGEEKWKVTDASLWRGDSYNQMKRAAALCNDARRGPDGCIGDSTEVALLEAAEAGGFKKADLEENLPRVAEVPFDSDRKMMTTAHRDKSGFMVFSKGAAEAVLDKCDRMLTDEGEVPLTGEALSKMLAATSQLGSQALRVLAVAYRKLDSLPGPDAADDLERGLVFLGAFAMKDPPRAEVLHALGECSRANIGVAMITGDHKATASAVARELGILAPGRRLIEGHDIEKMTAGQLSDQVENISAYARVSPGHKVKIVEALKARGHVVAMTGDGVNDALALKRADIGIAMGITGTDVAKEASDMVLADDNFATIVSAVKQGRIIFNNLRKFIYFMLSCNISEVLIVFIAMVAGFPLPLAASQILWINLITDGVPALALGMDPPEIDIMEHPPRNADDNILTASRQFNLALHGLIITAGGLASFLLAHYLLGYSWADKSIGLDMSRTVLFTTIVLTQVFHSYNLRSETRSFFSSAPWENRYLFGAFLISIALQAAVLYLPFMQKVFHTRWPSGQAWLLILACSIVPILLIDRIKVLRRR</sequence>
<dbReference type="GO" id="GO:0006883">
    <property type="term" value="P:intracellular sodium ion homeostasis"/>
    <property type="evidence" value="ECO:0007669"/>
    <property type="project" value="TreeGrafter"/>
</dbReference>
<keyword evidence="5 13" id="KW-0812">Transmembrane</keyword>
<feature type="domain" description="Cation-transporting P-type ATPase N-terminal" evidence="14">
    <location>
        <begin position="1"/>
        <end position="71"/>
    </location>
</feature>
<dbReference type="InterPro" id="IPR004014">
    <property type="entry name" value="ATPase_P-typ_cation-transptr_N"/>
</dbReference>
<dbReference type="InterPro" id="IPR023298">
    <property type="entry name" value="ATPase_P-typ_TM_dom_sf"/>
</dbReference>
<dbReference type="Gene3D" id="3.40.50.1000">
    <property type="entry name" value="HAD superfamily/HAD-like"/>
    <property type="match status" value="1"/>
</dbReference>
<evidence type="ECO:0000256" key="2">
    <source>
        <dbReference type="ARBA" id="ARBA00005675"/>
    </source>
</evidence>
<dbReference type="SFLD" id="SFLDS00003">
    <property type="entry name" value="Haloacid_Dehalogenase"/>
    <property type="match status" value="1"/>
</dbReference>
<keyword evidence="3" id="KW-1003">Cell membrane</keyword>
<dbReference type="InterPro" id="IPR023299">
    <property type="entry name" value="ATPase_P-typ_cyto_dom_N"/>
</dbReference>
<dbReference type="PANTHER" id="PTHR43294">
    <property type="entry name" value="SODIUM/POTASSIUM-TRANSPORTING ATPASE SUBUNIT ALPHA"/>
    <property type="match status" value="1"/>
</dbReference>
<evidence type="ECO:0000313" key="16">
    <source>
        <dbReference type="Proteomes" id="UP000233654"/>
    </source>
</evidence>
<name>A0A2N3G5H6_9ACTN</name>
<dbReference type="Pfam" id="PF00689">
    <property type="entry name" value="Cation_ATPase_C"/>
    <property type="match status" value="1"/>
</dbReference>
<keyword evidence="9" id="KW-1278">Translocase</keyword>
<dbReference type="SFLD" id="SFLDF00027">
    <property type="entry name" value="p-type_atpase"/>
    <property type="match status" value="1"/>
</dbReference>
<dbReference type="Pfam" id="PF13246">
    <property type="entry name" value="Cation_ATPase"/>
    <property type="match status" value="1"/>
</dbReference>
<comment type="similarity">
    <text evidence="2">Belongs to the cation transport ATPase (P-type) (TC 3.A.3) family. Type IIA subfamily.</text>
</comment>
<accession>A0A2N3G5H6</accession>